<dbReference type="EMBL" id="LBOZ01000007">
    <property type="protein sequence ID" value="KKP46913.1"/>
    <property type="molecule type" value="Genomic_DNA"/>
</dbReference>
<protein>
    <submittedName>
        <fullName evidence="3">DNA-binding competence protein 1, ComEA family</fullName>
    </submittedName>
</protein>
<reference evidence="3 4" key="1">
    <citation type="journal article" date="2015" name="Nature">
        <title>rRNA introns, odd ribosomes, and small enigmatic genomes across a large radiation of phyla.</title>
        <authorList>
            <person name="Brown C.T."/>
            <person name="Hug L.A."/>
            <person name="Thomas B.C."/>
            <person name="Sharon I."/>
            <person name="Castelle C.J."/>
            <person name="Singh A."/>
            <person name="Wilkins M.J."/>
            <person name="Williams K.H."/>
            <person name="Banfield J.F."/>
        </authorList>
    </citation>
    <scope>NUCLEOTIDE SEQUENCE [LARGE SCALE GENOMIC DNA]</scope>
</reference>
<evidence type="ECO:0000256" key="1">
    <source>
        <dbReference type="SAM" id="Phobius"/>
    </source>
</evidence>
<name>A0A0F9ZRQ0_9BACT</name>
<evidence type="ECO:0000313" key="3">
    <source>
        <dbReference type="EMBL" id="KKP46913.1"/>
    </source>
</evidence>
<proteinExistence type="predicted"/>
<evidence type="ECO:0000259" key="2">
    <source>
        <dbReference type="Pfam" id="PF10531"/>
    </source>
</evidence>
<keyword evidence="1" id="KW-1133">Transmembrane helix</keyword>
<accession>A0A0F9ZRQ0</accession>
<feature type="transmembrane region" description="Helical" evidence="1">
    <location>
        <begin position="23"/>
        <end position="41"/>
    </location>
</feature>
<dbReference type="PANTHER" id="PTHR21180">
    <property type="entry name" value="ENDONUCLEASE/EXONUCLEASE/PHOSPHATASE FAMILY DOMAIN-CONTAINING PROTEIN 1"/>
    <property type="match status" value="1"/>
</dbReference>
<dbReference type="InterPro" id="IPR019554">
    <property type="entry name" value="Soluble_ligand-bd"/>
</dbReference>
<dbReference type="PANTHER" id="PTHR21180:SF32">
    <property type="entry name" value="ENDONUCLEASE_EXONUCLEASE_PHOSPHATASE FAMILY DOMAIN-CONTAINING PROTEIN 1"/>
    <property type="match status" value="1"/>
</dbReference>
<feature type="domain" description="Soluble ligand binding" evidence="2">
    <location>
        <begin position="69"/>
        <end position="109"/>
    </location>
</feature>
<gene>
    <name evidence="3" type="ORF">UR38_C0007G0041</name>
</gene>
<dbReference type="Pfam" id="PF10531">
    <property type="entry name" value="SLBB"/>
    <property type="match status" value="1"/>
</dbReference>
<dbReference type="Gene3D" id="1.10.150.320">
    <property type="entry name" value="Photosystem II 12 kDa extrinsic protein"/>
    <property type="match status" value="1"/>
</dbReference>
<comment type="caution">
    <text evidence="3">The sequence shown here is derived from an EMBL/GenBank/DDBJ whole genome shotgun (WGS) entry which is preliminary data.</text>
</comment>
<keyword evidence="1" id="KW-0812">Transmembrane</keyword>
<dbReference type="InterPro" id="IPR051675">
    <property type="entry name" value="Endo/Exo/Phosphatase_dom_1"/>
</dbReference>
<dbReference type="Pfam" id="PF12836">
    <property type="entry name" value="HHH_3"/>
    <property type="match status" value="1"/>
</dbReference>
<dbReference type="SUPFAM" id="SSF81585">
    <property type="entry name" value="PsbU/PolX domain-like"/>
    <property type="match status" value="1"/>
</dbReference>
<dbReference type="GO" id="GO:0003677">
    <property type="term" value="F:DNA binding"/>
    <property type="evidence" value="ECO:0007669"/>
    <property type="project" value="UniProtKB-KW"/>
</dbReference>
<keyword evidence="1" id="KW-0472">Membrane</keyword>
<dbReference type="Proteomes" id="UP000033995">
    <property type="component" value="Unassembled WGS sequence"/>
</dbReference>
<evidence type="ECO:0000313" key="4">
    <source>
        <dbReference type="Proteomes" id="UP000033995"/>
    </source>
</evidence>
<organism evidence="3 4">
    <name type="scientific">Candidatus Woesebacteria bacterium GW2011_GWA2_33_28</name>
    <dbReference type="NCBI Taxonomy" id="1618561"/>
    <lineage>
        <taxon>Bacteria</taxon>
        <taxon>Candidatus Woeseibacteriota</taxon>
    </lineage>
</organism>
<sequence>MEKLKKKYLFLTNLLTSSSNQKLIIFCLLGLILIGFGVLSFKTNIFSSGDKVEIISSKPERSDLSGEIVVEISGCIEKPGVYKLPINSRIDDLLIVSGGLSIDADREWVNKNINRASKLIDGQKIYIYPARPAGGSQSEVQSAKKTGDIKLDQGVLGISGSEPVILVNINTASQSELEKLVGIGPVYAQKIIEQRPYSNLEELVSKKIIPQKTYEKIKNEISVY</sequence>
<dbReference type="GO" id="GO:0015627">
    <property type="term" value="C:type II protein secretion system complex"/>
    <property type="evidence" value="ECO:0007669"/>
    <property type="project" value="TreeGrafter"/>
</dbReference>
<dbReference type="GO" id="GO:0015628">
    <property type="term" value="P:protein secretion by the type II secretion system"/>
    <property type="evidence" value="ECO:0007669"/>
    <property type="project" value="TreeGrafter"/>
</dbReference>
<dbReference type="AlphaFoldDB" id="A0A0F9ZRQ0"/>
<keyword evidence="3" id="KW-0238">DNA-binding</keyword>